<dbReference type="AlphaFoldDB" id="A0AAE1BK10"/>
<proteinExistence type="predicted"/>
<organism evidence="2 3">
    <name type="scientific">Petrolisthes cinctipes</name>
    <name type="common">Flat porcelain crab</name>
    <dbReference type="NCBI Taxonomy" id="88211"/>
    <lineage>
        <taxon>Eukaryota</taxon>
        <taxon>Metazoa</taxon>
        <taxon>Ecdysozoa</taxon>
        <taxon>Arthropoda</taxon>
        <taxon>Crustacea</taxon>
        <taxon>Multicrustacea</taxon>
        <taxon>Malacostraca</taxon>
        <taxon>Eumalacostraca</taxon>
        <taxon>Eucarida</taxon>
        <taxon>Decapoda</taxon>
        <taxon>Pleocyemata</taxon>
        <taxon>Anomura</taxon>
        <taxon>Galatheoidea</taxon>
        <taxon>Porcellanidae</taxon>
        <taxon>Petrolisthes</taxon>
    </lineage>
</organism>
<feature type="compositionally biased region" description="Acidic residues" evidence="1">
    <location>
        <begin position="44"/>
        <end position="67"/>
    </location>
</feature>
<evidence type="ECO:0000313" key="3">
    <source>
        <dbReference type="Proteomes" id="UP001286313"/>
    </source>
</evidence>
<dbReference type="Proteomes" id="UP001286313">
    <property type="component" value="Unassembled WGS sequence"/>
</dbReference>
<reference evidence="2" key="1">
    <citation type="submission" date="2023-10" db="EMBL/GenBank/DDBJ databases">
        <title>Genome assemblies of two species of porcelain crab, Petrolisthes cinctipes and Petrolisthes manimaculis (Anomura: Porcellanidae).</title>
        <authorList>
            <person name="Angst P."/>
        </authorList>
    </citation>
    <scope>NUCLEOTIDE SEQUENCE</scope>
    <source>
        <strain evidence="2">PB745_01</strain>
        <tissue evidence="2">Gill</tissue>
    </source>
</reference>
<protein>
    <submittedName>
        <fullName evidence="2">Uncharacterized protein</fullName>
    </submittedName>
</protein>
<dbReference type="EMBL" id="JAWQEG010008323">
    <property type="protein sequence ID" value="KAK3850549.1"/>
    <property type="molecule type" value="Genomic_DNA"/>
</dbReference>
<evidence type="ECO:0000256" key="1">
    <source>
        <dbReference type="SAM" id="MobiDB-lite"/>
    </source>
</evidence>
<name>A0AAE1BK10_PETCI</name>
<evidence type="ECO:0000313" key="2">
    <source>
        <dbReference type="EMBL" id="KAK3850549.1"/>
    </source>
</evidence>
<accession>A0AAE1BK10</accession>
<feature type="compositionally biased region" description="Basic and acidic residues" evidence="1">
    <location>
        <begin position="1"/>
        <end position="12"/>
    </location>
</feature>
<feature type="compositionally biased region" description="Basic and acidic residues" evidence="1">
    <location>
        <begin position="21"/>
        <end position="43"/>
    </location>
</feature>
<feature type="region of interest" description="Disordered" evidence="1">
    <location>
        <begin position="1"/>
        <end position="69"/>
    </location>
</feature>
<sequence>MCRGNGRAETKTGQEVTKGQTVKEWRGTPKRKVEDNLGERNWEVTDDDDDDDDDDGDDDDGDDDDDDAKWSAEYLKGRWWVEQDEH</sequence>
<keyword evidence="3" id="KW-1185">Reference proteome</keyword>
<gene>
    <name evidence="2" type="ORF">Pcinc_042754</name>
</gene>
<comment type="caution">
    <text evidence="2">The sequence shown here is derived from an EMBL/GenBank/DDBJ whole genome shotgun (WGS) entry which is preliminary data.</text>
</comment>